<dbReference type="InterPro" id="IPR036397">
    <property type="entry name" value="RNaseH_sf"/>
</dbReference>
<dbReference type="InterPro" id="IPR012337">
    <property type="entry name" value="RNaseH-like_sf"/>
</dbReference>
<dbReference type="OrthoDB" id="1432093at2759"/>
<dbReference type="InterPro" id="IPR051181">
    <property type="entry name" value="CAF1_poly(A)_ribonucleases"/>
</dbReference>
<accession>W9QZE5</accession>
<dbReference type="STRING" id="981085.W9QZE5"/>
<evidence type="ECO:0000313" key="4">
    <source>
        <dbReference type="Proteomes" id="UP000030645"/>
    </source>
</evidence>
<gene>
    <name evidence="3" type="ORF">L484_007447</name>
</gene>
<evidence type="ECO:0000256" key="1">
    <source>
        <dbReference type="ARBA" id="ARBA00001968"/>
    </source>
</evidence>
<dbReference type="GO" id="GO:0000175">
    <property type="term" value="F:3'-5'-RNA exonuclease activity"/>
    <property type="evidence" value="ECO:0007669"/>
    <property type="project" value="TreeGrafter"/>
</dbReference>
<dbReference type="PANTHER" id="PTHR15092">
    <property type="entry name" value="POLY A -SPECIFIC RIBONUCLEASE/TARGET OF EGR1, MEMBER 1"/>
    <property type="match status" value="1"/>
</dbReference>
<name>W9QZE5_9ROSA</name>
<reference evidence="4" key="1">
    <citation type="submission" date="2013-01" db="EMBL/GenBank/DDBJ databases">
        <title>Draft Genome Sequence of a Mulberry Tree, Morus notabilis C.K. Schneid.</title>
        <authorList>
            <person name="He N."/>
            <person name="Zhao S."/>
        </authorList>
    </citation>
    <scope>NUCLEOTIDE SEQUENCE</scope>
</reference>
<dbReference type="eggNOG" id="KOG1990">
    <property type="taxonomic scope" value="Eukaryota"/>
</dbReference>
<dbReference type="KEGG" id="mnt:21390845"/>
<dbReference type="GO" id="GO:0003723">
    <property type="term" value="F:RNA binding"/>
    <property type="evidence" value="ECO:0007669"/>
    <property type="project" value="TreeGrafter"/>
</dbReference>
<dbReference type="SUPFAM" id="SSF53098">
    <property type="entry name" value="Ribonuclease H-like"/>
    <property type="match status" value="1"/>
</dbReference>
<evidence type="ECO:0000256" key="2">
    <source>
        <dbReference type="ARBA" id="ARBA00008372"/>
    </source>
</evidence>
<dbReference type="InterPro" id="IPR006941">
    <property type="entry name" value="RNase_CAF1"/>
</dbReference>
<evidence type="ECO:0000313" key="3">
    <source>
        <dbReference type="EMBL" id="EXB61180.1"/>
    </source>
</evidence>
<dbReference type="AlphaFoldDB" id="W9QZE5"/>
<comment type="cofactor">
    <cofactor evidence="1">
        <name>a divalent metal cation</name>
        <dbReference type="ChEBI" id="CHEBI:60240"/>
    </cofactor>
</comment>
<protein>
    <submittedName>
        <fullName evidence="3">Poly(A)-specific ribonuclease PARN-like protein</fullName>
    </submittedName>
</protein>
<sequence length="613" mass="69066">MAVLQKRLFCSAVPKKWPVKQVTKTNFPESLEEIKRHISSSDFVAVSLQKTGSFSAPWHRLLPFDTADTAYSKAKSSAERFQLFQFALCPFSLENSKLVAHPYNYLLYPRDELKLGMPSYSFSCQSSHLTSMAREGFDFNACIYHGISYLSREQETAAKIRIGNPSPSTLVVDSSFAPSVADSIFMERLKSRVIRWKSACQKPKDSRNEVLMNSLRKLIMGSEYYGSRPSINLDVCSERQVQLVLEVLREFSDELVPLLIPAKSGGTQAVRVVLASSKEDKEFFEEELRCREEEENKKFRGFREVIDLISASQKPVVSYNSLTDFTFIHSKFLAPLPPTIDEFASSLRPVFPHVLDVSHLMKVVRPLRKVANIPVAISYLNNHFFAPVDIEISHQATENEGRNHGLNVIRICHLFAKLCSILKIGSSSTMSGNDVLLAPALEECTNVFNAFSTSSEESIDEDISVWTESTRKVSCEHLVFLWGFGSGTTAGKLKSLLNKSHYVSSKEFDIRLVDKSCAILVFWQPGLAETFLDVMNNSEEITGSLRELVSEGLRAASYETYKRVCKLPIWEADLGESLDRALEDSDCLTEAHSKATPKEIYWSNDDMINLDEL</sequence>
<dbReference type="PANTHER" id="PTHR15092:SF42">
    <property type="entry name" value="POLY(A)-SPECIFIC RIBONUCLEASE PARN-LIKE"/>
    <property type="match status" value="1"/>
</dbReference>
<organism evidence="3 4">
    <name type="scientific">Morus notabilis</name>
    <dbReference type="NCBI Taxonomy" id="981085"/>
    <lineage>
        <taxon>Eukaryota</taxon>
        <taxon>Viridiplantae</taxon>
        <taxon>Streptophyta</taxon>
        <taxon>Embryophyta</taxon>
        <taxon>Tracheophyta</taxon>
        <taxon>Spermatophyta</taxon>
        <taxon>Magnoliopsida</taxon>
        <taxon>eudicotyledons</taxon>
        <taxon>Gunneridae</taxon>
        <taxon>Pentapetalae</taxon>
        <taxon>rosids</taxon>
        <taxon>fabids</taxon>
        <taxon>Rosales</taxon>
        <taxon>Moraceae</taxon>
        <taxon>Moreae</taxon>
        <taxon>Morus</taxon>
    </lineage>
</organism>
<keyword evidence="4" id="KW-1185">Reference proteome</keyword>
<dbReference type="Gene3D" id="3.30.420.10">
    <property type="entry name" value="Ribonuclease H-like superfamily/Ribonuclease H"/>
    <property type="match status" value="2"/>
</dbReference>
<dbReference type="Proteomes" id="UP000030645">
    <property type="component" value="Unassembled WGS sequence"/>
</dbReference>
<dbReference type="Pfam" id="PF04857">
    <property type="entry name" value="CAF1"/>
    <property type="match status" value="1"/>
</dbReference>
<comment type="similarity">
    <text evidence="2">Belongs to the CAF1 family.</text>
</comment>
<dbReference type="EMBL" id="KE344402">
    <property type="protein sequence ID" value="EXB61180.1"/>
    <property type="molecule type" value="Genomic_DNA"/>
</dbReference>
<proteinExistence type="inferred from homology"/>